<dbReference type="OrthoDB" id="297739at2759"/>
<keyword evidence="2" id="KW-0472">Membrane</keyword>
<evidence type="ECO:0000256" key="1">
    <source>
        <dbReference type="SAM" id="MobiDB-lite"/>
    </source>
</evidence>
<dbReference type="RefSeq" id="XP_002499664.1">
    <property type="nucleotide sequence ID" value="XM_002499618.1"/>
</dbReference>
<evidence type="ECO:0000313" key="4">
    <source>
        <dbReference type="Proteomes" id="UP000002009"/>
    </source>
</evidence>
<organism evidence="3 4">
    <name type="scientific">Micromonas commoda (strain RCC299 / NOUM17 / CCMP2709)</name>
    <name type="common">Picoplanktonic green alga</name>
    <dbReference type="NCBI Taxonomy" id="296587"/>
    <lineage>
        <taxon>Eukaryota</taxon>
        <taxon>Viridiplantae</taxon>
        <taxon>Chlorophyta</taxon>
        <taxon>Mamiellophyceae</taxon>
        <taxon>Mamiellales</taxon>
        <taxon>Mamiellaceae</taxon>
        <taxon>Micromonas</taxon>
    </lineage>
</organism>
<feature type="transmembrane region" description="Helical" evidence="2">
    <location>
        <begin position="743"/>
        <end position="765"/>
    </location>
</feature>
<dbReference type="Proteomes" id="UP000002009">
    <property type="component" value="Chromosome 2"/>
</dbReference>
<dbReference type="PANTHER" id="PTHR13018:SF83">
    <property type="entry name" value="RRM DOMAIN-CONTAINING PROTEIN"/>
    <property type="match status" value="1"/>
</dbReference>
<evidence type="ECO:0008006" key="5">
    <source>
        <dbReference type="Google" id="ProtNLM"/>
    </source>
</evidence>
<keyword evidence="2" id="KW-1133">Transmembrane helix</keyword>
<dbReference type="InterPro" id="IPR045122">
    <property type="entry name" value="Csc1-like"/>
</dbReference>
<dbReference type="Gene3D" id="3.30.70.330">
    <property type="match status" value="1"/>
</dbReference>
<dbReference type="GO" id="GO:0005886">
    <property type="term" value="C:plasma membrane"/>
    <property type="evidence" value="ECO:0007669"/>
    <property type="project" value="TreeGrafter"/>
</dbReference>
<feature type="transmembrane region" description="Helical" evidence="2">
    <location>
        <begin position="204"/>
        <end position="225"/>
    </location>
</feature>
<sequence>MRHWGAAMFGRKSQDGGNLPPPPAAGGGLAIDVEDVNPETPETPGHRRTGSGGWLSPGKSGKKRPKRTLTTPRKGEVKQNLYEPPNLEKALARMRRLQPHEETDDPEKPTKKLSLWMKEEEMQGKFSEGIVFWFKLMRDHLLMFFIFTILSFWAFNQMRVSNEEANPSYERLGALGRVTLAAIMIWSEDTQRKGETVSNTDKDATFGIIVLDALMMFALLFVTGYHHMKKEQVKEEVDDATISLDDYSVVIESGLPSDVTEERIRAHFEKFGEVHEVVLGKDLLEVMNLRKRLIALEANHEMLEWMLKRANKLLGIVEMDTSTMTQEEIMVARWKKLTRRVKKEIDKREGRVDVFFAALEKARDDSLSIEDRAAAAADAASKNPRFAGGKDNAGAAASKDPSNYNPAVIKQKIEQSLKDREELEDEIAACVEEGYPVVTAWVAFEEEDSCVECVQAVRASKKRERKIKAKKLVGLEETDGLPGEYDVRTFEGENKLEISTAPPPSDILWENLHYSMDTFWKREMRSNVIMWGFLIINVFAIAGAKITSVTLPPVIPVCDDVDNGGSFLQCPKLWNLDSDTAAVASQARIDIMPFVKQEKSASNCEDFLEYDQFIGNMTKYANWYDGTSVAAGAPTTAAEVATFRAGIETAGAAWTGGFDQATHMDECAAQICYSCYCKKNTADEFCKDHNENEAERTLILIGAICVSATANLIIKELAIRLSFFERPHSTTARELGIAEKMTVALMVNMCLLPLLMTTQLAIPSWPGKFDDTSSGWYNDFGNTLVQIALINSISFPFTLLSPVIIWRMLVYFLTPSVKSQRQLNELWTPPPFLLSERYGQMNAAFLYTIIFSSGMPLLYVGHFVKIALDIVIDRIMLFRACIQPPRYTGKLAAQFLYIVPIGIILHFLFAVYMCGERDLPSRTLPAGVFGKWAGGPNQAVAERDYQFDFSARLKRVNGLFPFVCAMVTAGLVFIATIVLQVRKRKKKGQMEAEGCPPLSEAKAKKLITDLTSYRITDNPVYQHLFPPGEEVSEGL</sequence>
<dbReference type="AlphaFoldDB" id="C1DYC7"/>
<dbReference type="InParanoid" id="C1DYC7"/>
<evidence type="ECO:0000313" key="3">
    <source>
        <dbReference type="EMBL" id="ACO60922.1"/>
    </source>
</evidence>
<gene>
    <name evidence="3" type="ORF">MICPUN_55987</name>
</gene>
<feature type="transmembrane region" description="Helical" evidence="2">
    <location>
        <begin position="141"/>
        <end position="158"/>
    </location>
</feature>
<dbReference type="GO" id="GO:0005227">
    <property type="term" value="F:calcium-activated cation channel activity"/>
    <property type="evidence" value="ECO:0007669"/>
    <property type="project" value="InterPro"/>
</dbReference>
<dbReference type="SUPFAM" id="SSF54928">
    <property type="entry name" value="RNA-binding domain, RBD"/>
    <property type="match status" value="1"/>
</dbReference>
<feature type="transmembrane region" description="Helical" evidence="2">
    <location>
        <begin position="785"/>
        <end position="813"/>
    </location>
</feature>
<proteinExistence type="predicted"/>
<dbReference type="GO" id="GO:0003676">
    <property type="term" value="F:nucleic acid binding"/>
    <property type="evidence" value="ECO:0007669"/>
    <property type="project" value="InterPro"/>
</dbReference>
<dbReference type="InterPro" id="IPR012677">
    <property type="entry name" value="Nucleotide-bd_a/b_plait_sf"/>
</dbReference>
<keyword evidence="2" id="KW-0812">Transmembrane</keyword>
<feature type="transmembrane region" description="Helical" evidence="2">
    <location>
        <begin position="959"/>
        <end position="981"/>
    </location>
</feature>
<dbReference type="GeneID" id="8241337"/>
<feature type="region of interest" description="Disordered" evidence="1">
    <location>
        <begin position="380"/>
        <end position="402"/>
    </location>
</feature>
<feature type="region of interest" description="Disordered" evidence="1">
    <location>
        <begin position="1"/>
        <end position="78"/>
    </location>
</feature>
<keyword evidence="4" id="KW-1185">Reference proteome</keyword>
<protein>
    <recommendedName>
        <fullName evidence="5">RRM domain-containing protein</fullName>
    </recommendedName>
</protein>
<feature type="transmembrane region" description="Helical" evidence="2">
    <location>
        <begin position="843"/>
        <end position="860"/>
    </location>
</feature>
<dbReference type="STRING" id="296587.C1DYC7"/>
<dbReference type="CDD" id="cd00590">
    <property type="entry name" value="RRM_SF"/>
    <property type="match status" value="1"/>
</dbReference>
<evidence type="ECO:0000256" key="2">
    <source>
        <dbReference type="SAM" id="Phobius"/>
    </source>
</evidence>
<reference evidence="3 4" key="1">
    <citation type="journal article" date="2009" name="Science">
        <title>Green evolution and dynamic adaptations revealed by genomes of the marine picoeukaryotes Micromonas.</title>
        <authorList>
            <person name="Worden A.Z."/>
            <person name="Lee J.H."/>
            <person name="Mock T."/>
            <person name="Rouze P."/>
            <person name="Simmons M.P."/>
            <person name="Aerts A.L."/>
            <person name="Allen A.E."/>
            <person name="Cuvelier M.L."/>
            <person name="Derelle E."/>
            <person name="Everett M.V."/>
            <person name="Foulon E."/>
            <person name="Grimwood J."/>
            <person name="Gundlach H."/>
            <person name="Henrissat B."/>
            <person name="Napoli C."/>
            <person name="McDonald S.M."/>
            <person name="Parker M.S."/>
            <person name="Rombauts S."/>
            <person name="Salamov A."/>
            <person name="Von Dassow P."/>
            <person name="Badger J.H."/>
            <person name="Coutinho P.M."/>
            <person name="Demir E."/>
            <person name="Dubchak I."/>
            <person name="Gentemann C."/>
            <person name="Eikrem W."/>
            <person name="Gready J.E."/>
            <person name="John U."/>
            <person name="Lanier W."/>
            <person name="Lindquist E.A."/>
            <person name="Lucas S."/>
            <person name="Mayer K.F."/>
            <person name="Moreau H."/>
            <person name="Not F."/>
            <person name="Otillar R."/>
            <person name="Panaud O."/>
            <person name="Pangilinan J."/>
            <person name="Paulsen I."/>
            <person name="Piegu B."/>
            <person name="Poliakov A."/>
            <person name="Robbens S."/>
            <person name="Schmutz J."/>
            <person name="Toulza E."/>
            <person name="Wyss T."/>
            <person name="Zelensky A."/>
            <person name="Zhou K."/>
            <person name="Armbrust E.V."/>
            <person name="Bhattacharya D."/>
            <person name="Goodenough U.W."/>
            <person name="Van de Peer Y."/>
            <person name="Grigoriev I.V."/>
        </authorList>
    </citation>
    <scope>NUCLEOTIDE SEQUENCE [LARGE SCALE GENOMIC DNA]</scope>
    <source>
        <strain evidence="4">RCC299 / NOUM17</strain>
    </source>
</reference>
<dbReference type="PANTHER" id="PTHR13018">
    <property type="entry name" value="PROBABLE MEMBRANE PROTEIN DUF221-RELATED"/>
    <property type="match status" value="1"/>
</dbReference>
<dbReference type="InterPro" id="IPR035979">
    <property type="entry name" value="RBD_domain_sf"/>
</dbReference>
<dbReference type="KEGG" id="mis:MICPUN_55987"/>
<feature type="transmembrane region" description="Helical" evidence="2">
    <location>
        <begin position="528"/>
        <end position="546"/>
    </location>
</feature>
<dbReference type="EMBL" id="CP001323">
    <property type="protein sequence ID" value="ACO60922.1"/>
    <property type="molecule type" value="Genomic_DNA"/>
</dbReference>
<feature type="transmembrane region" description="Helical" evidence="2">
    <location>
        <begin position="894"/>
        <end position="913"/>
    </location>
</feature>
<feature type="transmembrane region" description="Helical" evidence="2">
    <location>
        <begin position="697"/>
        <end position="714"/>
    </location>
</feature>
<name>C1DYC7_MICCC</name>
<accession>C1DYC7</accession>
<dbReference type="OMA" id="WIRISNS"/>